<dbReference type="SUPFAM" id="SSF54862">
    <property type="entry name" value="4Fe-4S ferredoxins"/>
    <property type="match status" value="1"/>
</dbReference>
<accession>A0A7X3MJQ6</accession>
<keyword evidence="3" id="KW-0408">Iron</keyword>
<dbReference type="Pfam" id="PF13247">
    <property type="entry name" value="Fer4_11"/>
    <property type="match status" value="1"/>
</dbReference>
<evidence type="ECO:0000313" key="6">
    <source>
        <dbReference type="EMBL" id="MXP77701.1"/>
    </source>
</evidence>
<feature type="domain" description="4Fe-4S ferredoxin-type" evidence="5">
    <location>
        <begin position="1"/>
        <end position="30"/>
    </location>
</feature>
<dbReference type="PROSITE" id="PS51379">
    <property type="entry name" value="4FE4S_FER_2"/>
    <property type="match status" value="3"/>
</dbReference>
<dbReference type="RefSeq" id="WP_159753222.1">
    <property type="nucleotide sequence ID" value="NZ_WUQX01000001.1"/>
</dbReference>
<dbReference type="Gene3D" id="3.30.70.20">
    <property type="match status" value="2"/>
</dbReference>
<dbReference type="PANTHER" id="PTHR43177:SF3">
    <property type="entry name" value="PROTEIN NRFC HOMOLOG"/>
    <property type="match status" value="1"/>
</dbReference>
<keyword evidence="7" id="KW-1185">Reference proteome</keyword>
<dbReference type="PANTHER" id="PTHR43177">
    <property type="entry name" value="PROTEIN NRFC"/>
    <property type="match status" value="1"/>
</dbReference>
<sequence length="142" mass="15638">MKIRFDEEKCVGCYACYTACIAAHHSPEEEDAKSHRVIQKVVKEDFQKNICVGCIHCGLCMEKCPKGAIYKEAQYGLILVEKEKCAGCGVCQSVCPKGVIHFDAEGRMEKCDGCIGRLYEGRQPACVRVCCVGAIESKLPVL</sequence>
<evidence type="ECO:0000313" key="7">
    <source>
        <dbReference type="Proteomes" id="UP000460412"/>
    </source>
</evidence>
<dbReference type="GO" id="GO:0046872">
    <property type="term" value="F:metal ion binding"/>
    <property type="evidence" value="ECO:0007669"/>
    <property type="project" value="UniProtKB-KW"/>
</dbReference>
<proteinExistence type="predicted"/>
<dbReference type="Pfam" id="PF12837">
    <property type="entry name" value="Fer4_6"/>
    <property type="match status" value="1"/>
</dbReference>
<dbReference type="AlphaFoldDB" id="A0A7X3MJQ6"/>
<dbReference type="GO" id="GO:0051539">
    <property type="term" value="F:4 iron, 4 sulfur cluster binding"/>
    <property type="evidence" value="ECO:0007669"/>
    <property type="project" value="UniProtKB-KW"/>
</dbReference>
<dbReference type="InterPro" id="IPR050954">
    <property type="entry name" value="ET_IronSulfur_Cluster-Binding"/>
</dbReference>
<reference evidence="6 7" key="1">
    <citation type="submission" date="2019-12" db="EMBL/GenBank/DDBJ databases">
        <title>Sporaefaciens musculi gen. nov., sp. nov., a novel bacterium isolated from the caecum of an obese mouse.</title>
        <authorList>
            <person name="Rasmussen T.S."/>
            <person name="Streidl T."/>
            <person name="Hitch T.C.A."/>
            <person name="Wortmann E."/>
            <person name="Deptula P."/>
            <person name="Hansen M."/>
            <person name="Nielsen D.S."/>
            <person name="Clavel T."/>
            <person name="Vogensen F.K."/>
        </authorList>
    </citation>
    <scope>NUCLEOTIDE SEQUENCE [LARGE SCALE GENOMIC DNA]</scope>
    <source>
        <strain evidence="6 7">WCA-9-b2</strain>
    </source>
</reference>
<evidence type="ECO:0000256" key="2">
    <source>
        <dbReference type="ARBA" id="ARBA00022723"/>
    </source>
</evidence>
<dbReference type="Proteomes" id="UP000460412">
    <property type="component" value="Unassembled WGS sequence"/>
</dbReference>
<feature type="domain" description="4Fe-4S ferredoxin-type" evidence="5">
    <location>
        <begin position="76"/>
        <end position="105"/>
    </location>
</feature>
<dbReference type="InterPro" id="IPR017896">
    <property type="entry name" value="4Fe4S_Fe-S-bd"/>
</dbReference>
<organism evidence="6 7">
    <name type="scientific">Sporofaciens musculi</name>
    <dbReference type="NCBI Taxonomy" id="2681861"/>
    <lineage>
        <taxon>Bacteria</taxon>
        <taxon>Bacillati</taxon>
        <taxon>Bacillota</taxon>
        <taxon>Clostridia</taxon>
        <taxon>Lachnospirales</taxon>
        <taxon>Lachnospiraceae</taxon>
        <taxon>Sporofaciens</taxon>
    </lineage>
</organism>
<keyword evidence="2" id="KW-0479">Metal-binding</keyword>
<evidence type="ECO:0000259" key="5">
    <source>
        <dbReference type="PROSITE" id="PS51379"/>
    </source>
</evidence>
<evidence type="ECO:0000256" key="3">
    <source>
        <dbReference type="ARBA" id="ARBA00023004"/>
    </source>
</evidence>
<dbReference type="PROSITE" id="PS00198">
    <property type="entry name" value="4FE4S_FER_1"/>
    <property type="match status" value="2"/>
</dbReference>
<dbReference type="EMBL" id="WUQX01000001">
    <property type="protein sequence ID" value="MXP77701.1"/>
    <property type="molecule type" value="Genomic_DNA"/>
</dbReference>
<dbReference type="InterPro" id="IPR017900">
    <property type="entry name" value="4Fe4S_Fe_S_CS"/>
</dbReference>
<protein>
    <submittedName>
        <fullName evidence="6">4Fe-4S dicluster domain-containing protein</fullName>
    </submittedName>
</protein>
<feature type="domain" description="4Fe-4S ferredoxin-type" evidence="5">
    <location>
        <begin position="44"/>
        <end position="74"/>
    </location>
</feature>
<evidence type="ECO:0000256" key="4">
    <source>
        <dbReference type="ARBA" id="ARBA00023014"/>
    </source>
</evidence>
<comment type="caution">
    <text evidence="6">The sequence shown here is derived from an EMBL/GenBank/DDBJ whole genome shotgun (WGS) entry which is preliminary data.</text>
</comment>
<gene>
    <name evidence="6" type="ORF">GN277_20810</name>
</gene>
<keyword evidence="4" id="KW-0411">Iron-sulfur</keyword>
<evidence type="ECO:0000256" key="1">
    <source>
        <dbReference type="ARBA" id="ARBA00022485"/>
    </source>
</evidence>
<keyword evidence="1" id="KW-0004">4Fe-4S</keyword>
<name>A0A7X3MJQ6_9FIRM</name>
<dbReference type="CDD" id="cd04410">
    <property type="entry name" value="DMSOR_beta-like"/>
    <property type="match status" value="1"/>
</dbReference>